<dbReference type="EC" id="5.6.2.4" evidence="13"/>
<keyword evidence="9" id="KW-0234">DNA repair</keyword>
<feature type="compositionally biased region" description="Basic and acidic residues" evidence="15">
    <location>
        <begin position="250"/>
        <end position="260"/>
    </location>
</feature>
<feature type="region of interest" description="Disordered" evidence="15">
    <location>
        <begin position="238"/>
        <end position="292"/>
    </location>
</feature>
<dbReference type="GO" id="GO:0043138">
    <property type="term" value="F:3'-5' DNA helicase activity"/>
    <property type="evidence" value="ECO:0007669"/>
    <property type="project" value="UniProtKB-EC"/>
</dbReference>
<dbReference type="GO" id="GO:0016787">
    <property type="term" value="F:hydrolase activity"/>
    <property type="evidence" value="ECO:0007669"/>
    <property type="project" value="UniProtKB-KW"/>
</dbReference>
<dbReference type="InterPro" id="IPR004589">
    <property type="entry name" value="DNA_helicase_ATP-dep_RecQ"/>
</dbReference>
<feature type="domain" description="Helicase C-terminal" evidence="18">
    <location>
        <begin position="652"/>
        <end position="802"/>
    </location>
</feature>
<comment type="catalytic activity">
    <reaction evidence="14">
        <text>ATP + H2O = ADP + phosphate + H(+)</text>
        <dbReference type="Rhea" id="RHEA:13065"/>
        <dbReference type="ChEBI" id="CHEBI:15377"/>
        <dbReference type="ChEBI" id="CHEBI:15378"/>
        <dbReference type="ChEBI" id="CHEBI:30616"/>
        <dbReference type="ChEBI" id="CHEBI:43474"/>
        <dbReference type="ChEBI" id="CHEBI:456216"/>
    </reaction>
</comment>
<evidence type="ECO:0000256" key="9">
    <source>
        <dbReference type="ARBA" id="ARBA00023204"/>
    </source>
</evidence>
<dbReference type="GO" id="GO:0005737">
    <property type="term" value="C:cytoplasm"/>
    <property type="evidence" value="ECO:0007669"/>
    <property type="project" value="TreeGrafter"/>
</dbReference>
<dbReference type="CDD" id="cd17920">
    <property type="entry name" value="DEXHc_RecQ"/>
    <property type="match status" value="1"/>
</dbReference>
<evidence type="ECO:0000256" key="8">
    <source>
        <dbReference type="ARBA" id="ARBA00023125"/>
    </source>
</evidence>
<evidence type="ECO:0000256" key="11">
    <source>
        <dbReference type="ARBA" id="ARBA00023242"/>
    </source>
</evidence>
<evidence type="ECO:0000256" key="5">
    <source>
        <dbReference type="ARBA" id="ARBA00022801"/>
    </source>
</evidence>
<dbReference type="GO" id="GO:0007534">
    <property type="term" value="P:gene conversion at mating-type locus"/>
    <property type="evidence" value="ECO:0007669"/>
    <property type="project" value="EnsemblFungi"/>
</dbReference>
<comment type="catalytic activity">
    <reaction evidence="12">
        <text>Couples ATP hydrolysis with the unwinding of duplex DNA by translocating in the 3'-5' direction.</text>
        <dbReference type="EC" id="5.6.2.4"/>
    </reaction>
</comment>
<dbReference type="PANTHER" id="PTHR13710">
    <property type="entry name" value="DNA HELICASE RECQ FAMILY MEMBER"/>
    <property type="match status" value="1"/>
</dbReference>
<keyword evidence="7" id="KW-0067">ATP-binding</keyword>
<keyword evidence="6" id="KW-0347">Helicase</keyword>
<dbReference type="GO" id="GO:0005524">
    <property type="term" value="F:ATP binding"/>
    <property type="evidence" value="ECO:0007669"/>
    <property type="project" value="UniProtKB-KW"/>
</dbReference>
<evidence type="ECO:0000313" key="19">
    <source>
        <dbReference type="EMBL" id="CDK26224.1"/>
    </source>
</evidence>
<dbReference type="OrthoDB" id="10261556at2759"/>
<reference evidence="19" key="2">
    <citation type="submission" date="2014-02" db="EMBL/GenBank/DDBJ databases">
        <title>Complete DNA sequence of /Kuraishia capsulata/ illustrates novel genomic features among budding yeasts (/Saccharomycotina/).</title>
        <authorList>
            <person name="Morales L."/>
            <person name="Noel B."/>
            <person name="Porcel B."/>
            <person name="Marcet-Houben M."/>
            <person name="Hullo M-F."/>
            <person name="Sacerdot C."/>
            <person name="Tekaia F."/>
            <person name="Leh-Louis V."/>
            <person name="Despons L."/>
            <person name="Khanna V."/>
            <person name="Aury J-M."/>
            <person name="Barbe V."/>
            <person name="Couloux A."/>
            <person name="Labadie K."/>
            <person name="Pelletier E."/>
            <person name="Souciet J-L."/>
            <person name="Boekhout T."/>
            <person name="Gabaldon T."/>
            <person name="Wincker P."/>
            <person name="Dujon B."/>
        </authorList>
    </citation>
    <scope>NUCLEOTIDE SEQUENCE</scope>
    <source>
        <strain evidence="19">CBS 1993</strain>
    </source>
</reference>
<dbReference type="GO" id="GO:0003677">
    <property type="term" value="F:DNA binding"/>
    <property type="evidence" value="ECO:0007669"/>
    <property type="project" value="UniProtKB-KW"/>
</dbReference>
<dbReference type="GO" id="GO:0006260">
    <property type="term" value="P:DNA replication"/>
    <property type="evidence" value="ECO:0007669"/>
    <property type="project" value="EnsemblFungi"/>
</dbReference>
<feature type="compositionally biased region" description="Polar residues" evidence="15">
    <location>
        <begin position="269"/>
        <end position="281"/>
    </location>
</feature>
<feature type="compositionally biased region" description="Polar residues" evidence="15">
    <location>
        <begin position="238"/>
        <end position="249"/>
    </location>
</feature>
<dbReference type="Pfam" id="PF00270">
    <property type="entry name" value="DEAD"/>
    <property type="match status" value="1"/>
</dbReference>
<dbReference type="PROSITE" id="PS00690">
    <property type="entry name" value="DEAH_ATP_HELICASE"/>
    <property type="match status" value="1"/>
</dbReference>
<dbReference type="STRING" id="1382522.W6MIE0"/>
<comment type="subcellular location">
    <subcellularLocation>
        <location evidence="1">Nucleus</location>
    </subcellularLocation>
</comment>
<reference evidence="19" key="1">
    <citation type="submission" date="2013-12" db="EMBL/GenBank/DDBJ databases">
        <authorList>
            <person name="Genoscope - CEA"/>
        </authorList>
    </citation>
    <scope>NUCLEOTIDE SEQUENCE</scope>
    <source>
        <strain evidence="19">CBS 1993</strain>
    </source>
</reference>
<dbReference type="InterPro" id="IPR027417">
    <property type="entry name" value="P-loop_NTPase"/>
</dbReference>
<feature type="domain" description="Helicase ATP-binding" evidence="17">
    <location>
        <begin position="457"/>
        <end position="630"/>
    </location>
</feature>
<dbReference type="FunFam" id="3.40.50.300:FF:000340">
    <property type="entry name" value="Bloom syndrome, RecQ helicase"/>
    <property type="match status" value="1"/>
</dbReference>
<evidence type="ECO:0000256" key="2">
    <source>
        <dbReference type="ARBA" id="ARBA00005446"/>
    </source>
</evidence>
<evidence type="ECO:0000256" key="1">
    <source>
        <dbReference type="ARBA" id="ARBA00004123"/>
    </source>
</evidence>
<dbReference type="CDD" id="cd18794">
    <property type="entry name" value="SF2_C_RecQ"/>
    <property type="match status" value="1"/>
</dbReference>
<feature type="compositionally biased region" description="Basic residues" evidence="15">
    <location>
        <begin position="1163"/>
        <end position="1175"/>
    </location>
</feature>
<feature type="domain" description="HRDC" evidence="16">
    <location>
        <begin position="1022"/>
        <end position="1105"/>
    </location>
</feature>
<keyword evidence="10" id="KW-0413">Isomerase</keyword>
<dbReference type="SUPFAM" id="SSF52540">
    <property type="entry name" value="P-loop containing nucleoside triphosphate hydrolases"/>
    <property type="match status" value="2"/>
</dbReference>
<dbReference type="Gene3D" id="3.40.50.300">
    <property type="entry name" value="P-loop containing nucleotide triphosphate hydrolases"/>
    <property type="match status" value="2"/>
</dbReference>
<dbReference type="GO" id="GO:0010947">
    <property type="term" value="P:negative regulation of meiotic joint molecule formation"/>
    <property type="evidence" value="ECO:0007669"/>
    <property type="project" value="EnsemblFungi"/>
</dbReference>
<dbReference type="GO" id="GO:0010520">
    <property type="term" value="P:regulation of reciprocal meiotic recombination"/>
    <property type="evidence" value="ECO:0007669"/>
    <property type="project" value="EnsemblFungi"/>
</dbReference>
<dbReference type="FunFam" id="3.40.50.300:FF:000296">
    <property type="entry name" value="ATP-dependent DNA helicase RecQ"/>
    <property type="match status" value="1"/>
</dbReference>
<dbReference type="NCBIfam" id="TIGR00614">
    <property type="entry name" value="recQ_fam"/>
    <property type="match status" value="1"/>
</dbReference>
<evidence type="ECO:0000259" key="16">
    <source>
        <dbReference type="PROSITE" id="PS50967"/>
    </source>
</evidence>
<dbReference type="Pfam" id="PF16124">
    <property type="entry name" value="RecQ_Zn_bind"/>
    <property type="match status" value="1"/>
</dbReference>
<feature type="region of interest" description="Disordered" evidence="15">
    <location>
        <begin position="1099"/>
        <end position="1118"/>
    </location>
</feature>
<dbReference type="Pfam" id="PF00271">
    <property type="entry name" value="Helicase_C"/>
    <property type="match status" value="1"/>
</dbReference>
<dbReference type="InterPro" id="IPR036388">
    <property type="entry name" value="WH-like_DNA-bd_sf"/>
</dbReference>
<feature type="region of interest" description="Disordered" evidence="15">
    <location>
        <begin position="118"/>
        <end position="142"/>
    </location>
</feature>
<dbReference type="GO" id="GO:0005730">
    <property type="term" value="C:nucleolus"/>
    <property type="evidence" value="ECO:0007669"/>
    <property type="project" value="EnsemblFungi"/>
</dbReference>
<dbReference type="GO" id="GO:0000722">
    <property type="term" value="P:telomere maintenance via recombination"/>
    <property type="evidence" value="ECO:0007669"/>
    <property type="project" value="EnsemblFungi"/>
</dbReference>
<keyword evidence="5" id="KW-0378">Hydrolase</keyword>
<dbReference type="InterPro" id="IPR014001">
    <property type="entry name" value="Helicase_ATP-bd"/>
</dbReference>
<dbReference type="PANTHER" id="PTHR13710:SF153">
    <property type="entry name" value="RECQ-LIKE DNA HELICASE BLM"/>
    <property type="match status" value="1"/>
</dbReference>
<dbReference type="InterPro" id="IPR044876">
    <property type="entry name" value="HRDC_dom_sf"/>
</dbReference>
<dbReference type="InterPro" id="IPR001650">
    <property type="entry name" value="Helicase_C-like"/>
</dbReference>
<organism evidence="19 20">
    <name type="scientific">Kuraishia capsulata CBS 1993</name>
    <dbReference type="NCBI Taxonomy" id="1382522"/>
    <lineage>
        <taxon>Eukaryota</taxon>
        <taxon>Fungi</taxon>
        <taxon>Dikarya</taxon>
        <taxon>Ascomycota</taxon>
        <taxon>Saccharomycotina</taxon>
        <taxon>Pichiomycetes</taxon>
        <taxon>Pichiales</taxon>
        <taxon>Pichiaceae</taxon>
        <taxon>Kuraishia</taxon>
    </lineage>
</organism>
<dbReference type="GO" id="GO:0031860">
    <property type="term" value="P:telomeric 3' overhang formation"/>
    <property type="evidence" value="ECO:0007669"/>
    <property type="project" value="EnsemblFungi"/>
</dbReference>
<comment type="similarity">
    <text evidence="2">Belongs to the helicase family. RecQ subfamily.</text>
</comment>
<evidence type="ECO:0000313" key="20">
    <source>
        <dbReference type="Proteomes" id="UP000019384"/>
    </source>
</evidence>
<dbReference type="PROSITE" id="PS51192">
    <property type="entry name" value="HELICASE_ATP_BIND_1"/>
    <property type="match status" value="1"/>
</dbReference>
<dbReference type="Gene3D" id="1.10.10.10">
    <property type="entry name" value="Winged helix-like DNA-binding domain superfamily/Winged helix DNA-binding domain"/>
    <property type="match status" value="1"/>
</dbReference>
<evidence type="ECO:0000256" key="7">
    <source>
        <dbReference type="ARBA" id="ARBA00022840"/>
    </source>
</evidence>
<gene>
    <name evidence="19" type="ORF">KUCA_T00002195001</name>
</gene>
<keyword evidence="8" id="KW-0238">DNA-binding</keyword>
<dbReference type="Gene3D" id="1.10.150.80">
    <property type="entry name" value="HRDC domain"/>
    <property type="match status" value="1"/>
</dbReference>
<dbReference type="SMART" id="SM00487">
    <property type="entry name" value="DEXDc"/>
    <property type="match status" value="1"/>
</dbReference>
<dbReference type="GO" id="GO:0044547">
    <property type="term" value="F:DNA topoisomerase binding"/>
    <property type="evidence" value="ECO:0007669"/>
    <property type="project" value="EnsemblFungi"/>
</dbReference>
<dbReference type="EMBL" id="HG793126">
    <property type="protein sequence ID" value="CDK26224.1"/>
    <property type="molecule type" value="Genomic_DNA"/>
</dbReference>
<dbReference type="AlphaFoldDB" id="W6MIE0"/>
<dbReference type="RefSeq" id="XP_022458231.1">
    <property type="nucleotide sequence ID" value="XM_022604450.1"/>
</dbReference>
<dbReference type="GO" id="GO:0045132">
    <property type="term" value="P:meiotic chromosome segregation"/>
    <property type="evidence" value="ECO:0007669"/>
    <property type="project" value="EnsemblFungi"/>
</dbReference>
<dbReference type="HOGENOM" id="CLU_001103_22_3_1"/>
<evidence type="ECO:0000256" key="3">
    <source>
        <dbReference type="ARBA" id="ARBA00022741"/>
    </source>
</evidence>
<dbReference type="PROSITE" id="PS51194">
    <property type="entry name" value="HELICASE_CTER"/>
    <property type="match status" value="1"/>
</dbReference>
<evidence type="ECO:0000256" key="14">
    <source>
        <dbReference type="ARBA" id="ARBA00049360"/>
    </source>
</evidence>
<evidence type="ECO:0000256" key="13">
    <source>
        <dbReference type="ARBA" id="ARBA00034808"/>
    </source>
</evidence>
<feature type="compositionally biased region" description="Polar residues" evidence="15">
    <location>
        <begin position="119"/>
        <end position="140"/>
    </location>
</feature>
<keyword evidence="3" id="KW-0547">Nucleotide-binding</keyword>
<name>W6MIE0_9ASCO</name>
<keyword evidence="20" id="KW-1185">Reference proteome</keyword>
<dbReference type="Proteomes" id="UP000019384">
    <property type="component" value="Unassembled WGS sequence"/>
</dbReference>
<evidence type="ECO:0000256" key="10">
    <source>
        <dbReference type="ARBA" id="ARBA00023235"/>
    </source>
</evidence>
<evidence type="ECO:0000256" key="12">
    <source>
        <dbReference type="ARBA" id="ARBA00034617"/>
    </source>
</evidence>
<evidence type="ECO:0000256" key="6">
    <source>
        <dbReference type="ARBA" id="ARBA00022806"/>
    </source>
</evidence>
<dbReference type="GO" id="GO:0031422">
    <property type="term" value="C:RecQ family helicase-topoisomerase III complex"/>
    <property type="evidence" value="ECO:0007669"/>
    <property type="project" value="EnsemblFungi"/>
</dbReference>
<keyword evidence="4" id="KW-0227">DNA damage</keyword>
<evidence type="ECO:0000259" key="17">
    <source>
        <dbReference type="PROSITE" id="PS51192"/>
    </source>
</evidence>
<dbReference type="SMART" id="SM00490">
    <property type="entry name" value="HELICc"/>
    <property type="match status" value="1"/>
</dbReference>
<dbReference type="Pfam" id="PF09382">
    <property type="entry name" value="RQC"/>
    <property type="match status" value="1"/>
</dbReference>
<dbReference type="GeneID" id="34519619"/>
<feature type="region of interest" description="Disordered" evidence="15">
    <location>
        <begin position="1141"/>
        <end position="1213"/>
    </location>
</feature>
<sequence>MVAAFVTNLDAHLRWATESKASVPPPRKTGNPLRRCATEGFVNQLSDTQVLITDTTAERSETFTKRGIDKSFVIPEPKRPRPDTIEDDDDFFDNDEISLLMRQSEKTTKVTTVQKETRNGQGISNISKMPDNVQESQSIPDSFDDEDEAELDKLLSNSGVAKIPSSLASVGTKSKAELQTLYIESCERKIVLLEEMCEVLQSPSRSGLRLAQIRSSIESLEQSLTELRVSLQGPQTTQTTVIPANNSDTAEPHIVREKPPSPEIIFSSPMRSQSELDIQSPRNRHRDDDEDGDDIEILQTTRLSGSLREEPTMLEDSFALETDEEEMLPITEAEQRELDEFIVEDGILDEEEDHSYRVELTSDVEDEGDIEVLTIQDLEDDGGDDFEDEDEDFMTQYNVEREVNKDLDSDDDLVLIDMTKSVSDKPKSQFPWTEDIYKVLNSTFNLNSFRPNQLEAINATLAGQDVFVLMPTGGGKSLCYQLPALVSKGTTIVISPLISLMQDQVQHLLSKNIKAGMINSKGTLSERQTMLTLFMDGELDLIYLSPEMVTASAQARNAISRLHQKGLLARVVVDEAHCVSSWGHDFRPDYKSLNYFKTQYPGVPVMALTATANERVRKDIMHNLQLNNPQVFKQSFNRTNLYYQVLFKSKSHLDEMMKMINEKYRGQSGIIYCHSKKSCEQTAEKLYHLGGIVCQYYHAGMTPEDRLNVQLSWQSGQTQVICATIAFGMGIDKPDVRFVFHLTVPRTLEGYYQETGRAGRDGNHSDCAMFYSYKDVRTIQTMIKKDKELDRNNKEKHLDKLRQVVQYCENTSDCRRQQVLQYFNEVFNKEDCKKQCDNCKNSVTQETKDVTPHAKQIAKLVQAVQGDKVTLLYCQDLYRGSKTTKIMAAGHNEVPSYGNGKELEKTVVERIFFRLLTDEVLEEYQIMNGAGYTSDYVQLGPKARDVLSDRKKIIMSFEVRTASANSAGATSGASSGAAYRAPTITSASAVYRSSIAAATTRLVDNRPIVLQSTMANKSEAERKLINLAFNELSLFRSRKLHELGLNSTSSIATDNTLRDMALKLPTTQREYDCLQGLATSQCQYFKVFRPLLKKLKSARDENMSNQDETIATTQDVSSISNEMRSPYFNANRDSQILQQLRQSQNKPMDPPIATSSQKSSSGRGRKSFRGGHRGGRGGSRGSSRGGRRGSQSSQRSNKRFGMQSSPSVRPMKF</sequence>
<protein>
    <recommendedName>
        <fullName evidence="13">DNA 3'-5' helicase</fullName>
        <ecNumber evidence="13">5.6.2.4</ecNumber>
    </recommendedName>
</protein>
<dbReference type="GO" id="GO:0000706">
    <property type="term" value="P:meiotic DNA double-strand break processing"/>
    <property type="evidence" value="ECO:0007669"/>
    <property type="project" value="EnsemblFungi"/>
</dbReference>
<dbReference type="InterPro" id="IPR032284">
    <property type="entry name" value="RecQ_Zn-bd"/>
</dbReference>
<feature type="compositionally biased region" description="Polar residues" evidence="15">
    <location>
        <begin position="1103"/>
        <end position="1118"/>
    </location>
</feature>
<dbReference type="GO" id="GO:0006265">
    <property type="term" value="P:DNA topological change"/>
    <property type="evidence" value="ECO:0007669"/>
    <property type="project" value="EnsemblFungi"/>
</dbReference>
<dbReference type="GO" id="GO:0009378">
    <property type="term" value="F:four-way junction helicase activity"/>
    <property type="evidence" value="ECO:0007669"/>
    <property type="project" value="TreeGrafter"/>
</dbReference>
<dbReference type="GO" id="GO:0000070">
    <property type="term" value="P:mitotic sister chromatid segregation"/>
    <property type="evidence" value="ECO:0007669"/>
    <property type="project" value="EnsemblFungi"/>
</dbReference>
<dbReference type="PROSITE" id="PS50967">
    <property type="entry name" value="HRDC"/>
    <property type="match status" value="1"/>
</dbReference>
<dbReference type="SMART" id="SM00956">
    <property type="entry name" value="RQC"/>
    <property type="match status" value="1"/>
</dbReference>
<evidence type="ECO:0000259" key="18">
    <source>
        <dbReference type="PROSITE" id="PS51194"/>
    </source>
</evidence>
<evidence type="ECO:0000256" key="15">
    <source>
        <dbReference type="SAM" id="MobiDB-lite"/>
    </source>
</evidence>
<dbReference type="FunFam" id="1.10.10.10:FF:000495">
    <property type="entry name" value="RecQ family helicase MusN"/>
    <property type="match status" value="1"/>
</dbReference>
<keyword evidence="11" id="KW-0539">Nucleus</keyword>
<dbReference type="GO" id="GO:0031573">
    <property type="term" value="P:mitotic intra-S DNA damage checkpoint signaling"/>
    <property type="evidence" value="ECO:0007669"/>
    <property type="project" value="EnsemblFungi"/>
</dbReference>
<dbReference type="InterPro" id="IPR018982">
    <property type="entry name" value="RQC_domain"/>
</dbReference>
<accession>W6MIE0</accession>
<dbReference type="InterPro" id="IPR002464">
    <property type="entry name" value="DNA/RNA_helicase_DEAH_CS"/>
</dbReference>
<dbReference type="GO" id="GO:0044818">
    <property type="term" value="P:mitotic G2/M transition checkpoint"/>
    <property type="evidence" value="ECO:0007669"/>
    <property type="project" value="EnsemblFungi"/>
</dbReference>
<proteinExistence type="inferred from homology"/>
<dbReference type="InterPro" id="IPR002121">
    <property type="entry name" value="HRDC_dom"/>
</dbReference>
<dbReference type="InterPro" id="IPR011545">
    <property type="entry name" value="DEAD/DEAH_box_helicase_dom"/>
</dbReference>
<dbReference type="GO" id="GO:0000724">
    <property type="term" value="P:double-strand break repair via homologous recombination"/>
    <property type="evidence" value="ECO:0007669"/>
    <property type="project" value="EnsemblFungi"/>
</dbReference>
<evidence type="ECO:0000256" key="4">
    <source>
        <dbReference type="ARBA" id="ARBA00022763"/>
    </source>
</evidence>